<feature type="compositionally biased region" description="Polar residues" evidence="5">
    <location>
        <begin position="575"/>
        <end position="584"/>
    </location>
</feature>
<reference evidence="7" key="1">
    <citation type="submission" date="2021-05" db="EMBL/GenBank/DDBJ databases">
        <authorList>
            <person name="Alioto T."/>
            <person name="Alioto T."/>
            <person name="Gomez Garrido J."/>
        </authorList>
    </citation>
    <scope>NUCLEOTIDE SEQUENCE</scope>
</reference>
<dbReference type="PRINTS" id="PR01366">
    <property type="entry name" value="ROYALJELLY"/>
</dbReference>
<sequence length="789" mass="90137">MVPYSLLIPLLLCLLVAILVESRFSVPYEWKSVDFTWPSSRTRDQAIQNGRYDPTKIAILDVDVYDPANYGHSGPKRVFVTTPKFQPGVPITLSTLSSKQAQDGSPLLEPFPSWSSQNEKDCEGIISVYRTQIDECGRLWVLDTGKLDTFTATPRKLCSPQIVVYDLHRGDKVILRYRFPDSQLEENSLLITIAVDTRNAQCSKQFAYIADVNGYKMLVYDVDRRESWPVTSNYFYPDPKYGFFDLNGAQFDLMDGLFGIALGPLQNNVRRVHFHSLASVKEAWTFSSILLNQTLFENNNTPTKLFSLSDFDRSSQSSSEVMSDEGILFFPLLKSNSLACWNSKTVYRQENFETIYKNDQTFQFVSGMKLVNNKDLYVLTSRLQNYIATGVSDTTQVNYRILSAKISDLTRKTSCDVASSTNISPNNWGYQVIENLIEEDNVKQKLNKTFKRPKHPKNPKHPFSSRESSGGDSVESRGQQSQEKPLRMYYNEEKSGEEQKSDERHSKSIENYIDAHLDNSDEFDDTEEVFMKRRNPLKIESGTPNIRRTTKHNAIPNHNTHKSPKSVRLKDEPVRNNSGPLRQPQNRDKPFRKQNHLHDKYSVNYVDKPELEESETPIGVHDFVANEVNSFENDVGILDDQLLRDIHVSNYQQLAKALDKEIPQKETDRTPVRVPSVYENSDLVSRNPAFVTRSDHLSEPHPLPKDEFSFEMVSNADPSDSLVYRTKIMTKHTQNGKDYPKAGSRILCLTKSNCDTIYGKDQQKGRLSTSPVAISYQQQEFFRDGSPGT</sequence>
<dbReference type="AlphaFoldDB" id="A0A8D8Y7W0"/>
<evidence type="ECO:0000256" key="5">
    <source>
        <dbReference type="SAM" id="MobiDB-lite"/>
    </source>
</evidence>
<feature type="compositionally biased region" description="Polar residues" evidence="5">
    <location>
        <begin position="465"/>
        <end position="483"/>
    </location>
</feature>
<keyword evidence="3" id="KW-0964">Secreted</keyword>
<evidence type="ECO:0000313" key="7">
    <source>
        <dbReference type="EMBL" id="CAG6722388.1"/>
    </source>
</evidence>
<protein>
    <submittedName>
        <fullName evidence="7">Protein yellow</fullName>
    </submittedName>
</protein>
<proteinExistence type="inferred from homology"/>
<dbReference type="EMBL" id="HBUF01363727">
    <property type="protein sequence ID" value="CAG6722388.1"/>
    <property type="molecule type" value="Transcribed_RNA"/>
</dbReference>
<keyword evidence="6" id="KW-0732">Signal</keyword>
<keyword evidence="4" id="KW-0325">Glycoprotein</keyword>
<dbReference type="FunFam" id="2.120.10.30:FF:000045">
    <property type="entry name" value="Blast:Protein yellow"/>
    <property type="match status" value="1"/>
</dbReference>
<dbReference type="EMBL" id="HBUF01363729">
    <property type="protein sequence ID" value="CAG6722393.1"/>
    <property type="molecule type" value="Transcribed_RNA"/>
</dbReference>
<feature type="compositionally biased region" description="Basic residues" evidence="5">
    <location>
        <begin position="449"/>
        <end position="460"/>
    </location>
</feature>
<feature type="compositionally biased region" description="Basic and acidic residues" evidence="5">
    <location>
        <begin position="585"/>
        <end position="596"/>
    </location>
</feature>
<dbReference type="InterPro" id="IPR017996">
    <property type="entry name" value="MRJP/yellow-related"/>
</dbReference>
<evidence type="ECO:0000256" key="6">
    <source>
        <dbReference type="SAM" id="SignalP"/>
    </source>
</evidence>
<dbReference type="InterPro" id="IPR011042">
    <property type="entry name" value="6-blade_b-propeller_TolB-like"/>
</dbReference>
<name>A0A8D8Y7W0_9HEMI</name>
<dbReference type="GO" id="GO:0005576">
    <property type="term" value="C:extracellular region"/>
    <property type="evidence" value="ECO:0007669"/>
    <property type="project" value="UniProtKB-SubCell"/>
</dbReference>
<evidence type="ECO:0000256" key="1">
    <source>
        <dbReference type="ARBA" id="ARBA00004613"/>
    </source>
</evidence>
<organism evidence="7">
    <name type="scientific">Cacopsylla melanoneura</name>
    <dbReference type="NCBI Taxonomy" id="428564"/>
    <lineage>
        <taxon>Eukaryota</taxon>
        <taxon>Metazoa</taxon>
        <taxon>Ecdysozoa</taxon>
        <taxon>Arthropoda</taxon>
        <taxon>Hexapoda</taxon>
        <taxon>Insecta</taxon>
        <taxon>Pterygota</taxon>
        <taxon>Neoptera</taxon>
        <taxon>Paraneoptera</taxon>
        <taxon>Hemiptera</taxon>
        <taxon>Sternorrhyncha</taxon>
        <taxon>Psylloidea</taxon>
        <taxon>Psyllidae</taxon>
        <taxon>Psyllinae</taxon>
        <taxon>Cacopsylla</taxon>
    </lineage>
</organism>
<feature type="region of interest" description="Disordered" evidence="5">
    <location>
        <begin position="449"/>
        <end position="506"/>
    </location>
</feature>
<dbReference type="PANTHER" id="PTHR10009:SF7">
    <property type="entry name" value="GH10609P-RELATED"/>
    <property type="match status" value="1"/>
</dbReference>
<dbReference type="PANTHER" id="PTHR10009">
    <property type="entry name" value="PROTEIN YELLOW-RELATED"/>
    <property type="match status" value="1"/>
</dbReference>
<comment type="subcellular location">
    <subcellularLocation>
        <location evidence="1">Secreted</location>
    </subcellularLocation>
</comment>
<accession>A0A8D8Y7W0</accession>
<dbReference type="Pfam" id="PF03022">
    <property type="entry name" value="MRJP"/>
    <property type="match status" value="1"/>
</dbReference>
<evidence type="ECO:0000256" key="3">
    <source>
        <dbReference type="ARBA" id="ARBA00022525"/>
    </source>
</evidence>
<comment type="similarity">
    <text evidence="2">Belongs to the major royal jelly protein family.</text>
</comment>
<evidence type="ECO:0000256" key="2">
    <source>
        <dbReference type="ARBA" id="ARBA00009127"/>
    </source>
</evidence>
<feature type="signal peptide" evidence="6">
    <location>
        <begin position="1"/>
        <end position="22"/>
    </location>
</feature>
<feature type="chain" id="PRO_5036262545" evidence="6">
    <location>
        <begin position="23"/>
        <end position="789"/>
    </location>
</feature>
<feature type="region of interest" description="Disordered" evidence="5">
    <location>
        <begin position="539"/>
        <end position="596"/>
    </location>
</feature>
<evidence type="ECO:0000256" key="4">
    <source>
        <dbReference type="ARBA" id="ARBA00023180"/>
    </source>
</evidence>
<feature type="compositionally biased region" description="Basic and acidic residues" evidence="5">
    <location>
        <begin position="484"/>
        <end position="506"/>
    </location>
</feature>
<dbReference type="Gene3D" id="2.120.10.30">
    <property type="entry name" value="TolB, C-terminal domain"/>
    <property type="match status" value="1"/>
</dbReference>